<feature type="transmembrane region" description="Helical" evidence="5">
    <location>
        <begin position="149"/>
        <end position="168"/>
    </location>
</feature>
<evidence type="ECO:0000313" key="8">
    <source>
        <dbReference type="Proteomes" id="UP000779070"/>
    </source>
</evidence>
<organism evidence="7 8">
    <name type="scientific">Vibrio neptunius</name>
    <dbReference type="NCBI Taxonomy" id="170651"/>
    <lineage>
        <taxon>Bacteria</taxon>
        <taxon>Pseudomonadati</taxon>
        <taxon>Pseudomonadota</taxon>
        <taxon>Gammaproteobacteria</taxon>
        <taxon>Vibrionales</taxon>
        <taxon>Vibrionaceae</taxon>
        <taxon>Vibrio</taxon>
    </lineage>
</organism>
<evidence type="ECO:0000256" key="4">
    <source>
        <dbReference type="ARBA" id="ARBA00023136"/>
    </source>
</evidence>
<evidence type="ECO:0000256" key="1">
    <source>
        <dbReference type="ARBA" id="ARBA00004141"/>
    </source>
</evidence>
<dbReference type="SUPFAM" id="SSF144091">
    <property type="entry name" value="Rhomboid-like"/>
    <property type="match status" value="1"/>
</dbReference>
<keyword evidence="7" id="KW-0378">Hydrolase</keyword>
<keyword evidence="7" id="KW-0645">Protease</keyword>
<feature type="transmembrane region" description="Helical" evidence="5">
    <location>
        <begin position="122"/>
        <end position="142"/>
    </location>
</feature>
<dbReference type="InterPro" id="IPR035952">
    <property type="entry name" value="Rhomboid-like_sf"/>
</dbReference>
<protein>
    <submittedName>
        <fullName evidence="7">Rhomboid family intramembrane serine protease</fullName>
    </submittedName>
</protein>
<dbReference type="GO" id="GO:0008233">
    <property type="term" value="F:peptidase activity"/>
    <property type="evidence" value="ECO:0007669"/>
    <property type="project" value="UniProtKB-KW"/>
</dbReference>
<feature type="transmembrane region" description="Helical" evidence="5">
    <location>
        <begin position="6"/>
        <end position="28"/>
    </location>
</feature>
<keyword evidence="4 5" id="KW-0472">Membrane</keyword>
<sequence length="204" mass="22166">MYTQRIPYTTLTLVLSTVVVSFCVNFQITGSLFGKASITELEPFGGLTYQYILQLDLWRLAVSQLIHVKQYHMIYNALSLFALGCILERKIGASVFLSVWFMSGVVGTLASTFTVLEPWNLGTGGSQAILGLAGAGLVMFLKREIEGKLVVAVLTFTIVPAFALDVVFSESHLPKLGHVVSFTVGVVLSHCFQLSGKGRCSPLV</sequence>
<name>A0ABS3A1W9_9VIBR</name>
<feature type="domain" description="Peptidase S54 rhomboid" evidence="6">
    <location>
        <begin position="56"/>
        <end position="190"/>
    </location>
</feature>
<feature type="transmembrane region" description="Helical" evidence="5">
    <location>
        <begin position="95"/>
        <end position="116"/>
    </location>
</feature>
<dbReference type="PANTHER" id="PTHR43066">
    <property type="entry name" value="RHOMBOID-RELATED PROTEIN"/>
    <property type="match status" value="1"/>
</dbReference>
<reference evidence="7 8" key="1">
    <citation type="submission" date="2021-02" db="EMBL/GenBank/DDBJ databases">
        <title>Draft Genome Sequences of 5 Vibrio neptunius Strains Isolated From of Bivalve Hatcheries.</title>
        <authorList>
            <person name="Galvis F."/>
            <person name="Barja J.L."/>
            <person name="Lemos M.L."/>
            <person name="Balado M."/>
        </authorList>
    </citation>
    <scope>NUCLEOTIDE SEQUENCE [LARGE SCALE GENOMIC DNA]</scope>
    <source>
        <strain evidence="7 8">PP-145.98</strain>
    </source>
</reference>
<comment type="caution">
    <text evidence="7">The sequence shown here is derived from an EMBL/GenBank/DDBJ whole genome shotgun (WGS) entry which is preliminary data.</text>
</comment>
<dbReference type="Proteomes" id="UP000779070">
    <property type="component" value="Unassembled WGS sequence"/>
</dbReference>
<dbReference type="InterPro" id="IPR022764">
    <property type="entry name" value="Peptidase_S54_rhomboid_dom"/>
</dbReference>
<proteinExistence type="predicted"/>
<keyword evidence="3 5" id="KW-1133">Transmembrane helix</keyword>
<evidence type="ECO:0000313" key="7">
    <source>
        <dbReference type="EMBL" id="MBN3578486.1"/>
    </source>
</evidence>
<dbReference type="EMBL" id="JAFHLB010000014">
    <property type="protein sequence ID" value="MBN3578486.1"/>
    <property type="molecule type" value="Genomic_DNA"/>
</dbReference>
<evidence type="ECO:0000259" key="6">
    <source>
        <dbReference type="Pfam" id="PF01694"/>
    </source>
</evidence>
<gene>
    <name evidence="7" type="ORF">JYA62_12515</name>
</gene>
<dbReference type="Pfam" id="PF01694">
    <property type="entry name" value="Rhomboid"/>
    <property type="match status" value="1"/>
</dbReference>
<dbReference type="Gene3D" id="1.20.1540.10">
    <property type="entry name" value="Rhomboid-like"/>
    <property type="match status" value="1"/>
</dbReference>
<keyword evidence="2 5" id="KW-0812">Transmembrane</keyword>
<dbReference type="GO" id="GO:0006508">
    <property type="term" value="P:proteolysis"/>
    <property type="evidence" value="ECO:0007669"/>
    <property type="project" value="UniProtKB-KW"/>
</dbReference>
<accession>A0ABS3A1W9</accession>
<evidence type="ECO:0000256" key="5">
    <source>
        <dbReference type="SAM" id="Phobius"/>
    </source>
</evidence>
<keyword evidence="8" id="KW-1185">Reference proteome</keyword>
<comment type="subcellular location">
    <subcellularLocation>
        <location evidence="1">Membrane</location>
        <topology evidence="1">Multi-pass membrane protein</topology>
    </subcellularLocation>
</comment>
<evidence type="ECO:0000256" key="3">
    <source>
        <dbReference type="ARBA" id="ARBA00022989"/>
    </source>
</evidence>
<evidence type="ECO:0000256" key="2">
    <source>
        <dbReference type="ARBA" id="ARBA00022692"/>
    </source>
</evidence>